<dbReference type="EMBL" id="JANFQO010000006">
    <property type="protein sequence ID" value="MCQ4164767.1"/>
    <property type="molecule type" value="Genomic_DNA"/>
</dbReference>
<dbReference type="PANTHER" id="PTHR22550">
    <property type="entry name" value="SPORE GERMINATION PROTEIN"/>
    <property type="match status" value="1"/>
</dbReference>
<dbReference type="SMART" id="SM00327">
    <property type="entry name" value="VWA"/>
    <property type="match status" value="1"/>
</dbReference>
<organism evidence="4 5">
    <name type="scientific">Tahibacter harae</name>
    <dbReference type="NCBI Taxonomy" id="2963937"/>
    <lineage>
        <taxon>Bacteria</taxon>
        <taxon>Pseudomonadati</taxon>
        <taxon>Pseudomonadota</taxon>
        <taxon>Gammaproteobacteria</taxon>
        <taxon>Lysobacterales</taxon>
        <taxon>Rhodanobacteraceae</taxon>
        <taxon>Tahibacter</taxon>
    </lineage>
</organism>
<dbReference type="Proteomes" id="UP001165498">
    <property type="component" value="Unassembled WGS sequence"/>
</dbReference>
<feature type="compositionally biased region" description="Low complexity" evidence="2">
    <location>
        <begin position="466"/>
        <end position="520"/>
    </location>
</feature>
<keyword evidence="5" id="KW-1185">Reference proteome</keyword>
<dbReference type="InterPro" id="IPR050768">
    <property type="entry name" value="UPF0353/GerABKA_families"/>
</dbReference>
<feature type="compositionally biased region" description="Low complexity" evidence="2">
    <location>
        <begin position="561"/>
        <end position="591"/>
    </location>
</feature>
<reference evidence="4" key="1">
    <citation type="submission" date="2022-07" db="EMBL/GenBank/DDBJ databases">
        <title>Tahibacter sp., a new gammaproteobacterium isolated from the silt sample collected at pig farm.</title>
        <authorList>
            <person name="Chen H."/>
        </authorList>
    </citation>
    <scope>NUCLEOTIDE SEQUENCE</scope>
    <source>
        <strain evidence="4">P2K</strain>
    </source>
</reference>
<dbReference type="InterPro" id="IPR019734">
    <property type="entry name" value="TPR_rpt"/>
</dbReference>
<dbReference type="SMART" id="SM00028">
    <property type="entry name" value="TPR"/>
    <property type="match status" value="1"/>
</dbReference>
<dbReference type="SUPFAM" id="SSF48452">
    <property type="entry name" value="TPR-like"/>
    <property type="match status" value="1"/>
</dbReference>
<feature type="region of interest" description="Disordered" evidence="2">
    <location>
        <begin position="449"/>
        <end position="660"/>
    </location>
</feature>
<dbReference type="PANTHER" id="PTHR22550:SF14">
    <property type="entry name" value="VWFA DOMAIN-CONTAINING PROTEIN"/>
    <property type="match status" value="1"/>
</dbReference>
<feature type="domain" description="VWFA" evidence="3">
    <location>
        <begin position="92"/>
        <end position="285"/>
    </location>
</feature>
<dbReference type="RefSeq" id="WP_255913681.1">
    <property type="nucleotide sequence ID" value="NZ_JANFQO010000006.1"/>
</dbReference>
<sequence>MIGDFTLLRPWWLLALLALPLLWRALRADGGLQRSWARVVDAHLLPHLLSGAESAQRWPLRLAVAAWLVATLALAGPAWERLPAPLYRNQAARVIALELSPSMLAGDLKPNRLTRARFAVNDLLTRLGDGQVALLGYAGDAFVVAPMTDDSATVRNLLAELEPGVMPVAGNATAAAIRRGAELIHQSGAGGGEVILVLDAASTDAAAAAREVARNGVRVSVLAVGTAAGAPVSLPQGDFWKDSNGNIVVPRLDAAPLRELAQAGGGSFLQLDQAGTVDFSVLAGLAASAGESAAPGAQSAELRDRGPWLALLLIPLALAGFRRGWLVVFLLGLGLGGAPPAQALGWQDLWQRPDQQAWQSLQSGDAARAAELARDGDLRAAAQFRAGEAEAAAAGWAKGASADAAYNRGNALAQQQRYEEAIAAWNEALQRDPGHADAAANKQAVEDWLRRNPSQQSDSKNSTEKQQQNSPQNGQQSGSGQQNQDGSDAAQQNQDASAGEQGQDQQSQSGQQGEAAQSGQPDAGSRAQDQSDSAGESQQNQDQASRQGQHKPGEQNDDKASAQQDAGKADAKQQQAFQQAMEQALQQKAQQGEAPALKPGENDEKGNKAAAAPAETTAEREQRQSVEQWLQRVPDDPGGLLRRKFQLEYERRQRAQRGNQ</sequence>
<feature type="compositionally biased region" description="Basic and acidic residues" evidence="2">
    <location>
        <begin position="551"/>
        <end position="560"/>
    </location>
</feature>
<accession>A0ABT1QR45</accession>
<evidence type="ECO:0000256" key="1">
    <source>
        <dbReference type="PROSITE-ProRule" id="PRU00339"/>
    </source>
</evidence>
<evidence type="ECO:0000313" key="4">
    <source>
        <dbReference type="EMBL" id="MCQ4164767.1"/>
    </source>
</evidence>
<dbReference type="PROSITE" id="PS50234">
    <property type="entry name" value="VWFA"/>
    <property type="match status" value="1"/>
</dbReference>
<evidence type="ECO:0000259" key="3">
    <source>
        <dbReference type="PROSITE" id="PS50234"/>
    </source>
</evidence>
<protein>
    <submittedName>
        <fullName evidence="4">VWA domain-containing protein</fullName>
    </submittedName>
</protein>
<dbReference type="PROSITE" id="PS50293">
    <property type="entry name" value="TPR_REGION"/>
    <property type="match status" value="1"/>
</dbReference>
<dbReference type="Pfam" id="PF00515">
    <property type="entry name" value="TPR_1"/>
    <property type="match status" value="1"/>
</dbReference>
<evidence type="ECO:0000313" key="5">
    <source>
        <dbReference type="Proteomes" id="UP001165498"/>
    </source>
</evidence>
<comment type="caution">
    <text evidence="4">The sequence shown here is derived from an EMBL/GenBank/DDBJ whole genome shotgun (WGS) entry which is preliminary data.</text>
</comment>
<dbReference type="SUPFAM" id="SSF53300">
    <property type="entry name" value="vWA-like"/>
    <property type="match status" value="1"/>
</dbReference>
<dbReference type="Gene3D" id="3.40.50.410">
    <property type="entry name" value="von Willebrand factor, type A domain"/>
    <property type="match status" value="1"/>
</dbReference>
<proteinExistence type="predicted"/>
<dbReference type="Pfam" id="PF13519">
    <property type="entry name" value="VWA_2"/>
    <property type="match status" value="1"/>
</dbReference>
<dbReference type="Gene3D" id="1.25.40.10">
    <property type="entry name" value="Tetratricopeptide repeat domain"/>
    <property type="match status" value="1"/>
</dbReference>
<dbReference type="InterPro" id="IPR011990">
    <property type="entry name" value="TPR-like_helical_dom_sf"/>
</dbReference>
<dbReference type="InterPro" id="IPR002035">
    <property type="entry name" value="VWF_A"/>
</dbReference>
<name>A0ABT1QR45_9GAMM</name>
<keyword evidence="1" id="KW-0802">TPR repeat</keyword>
<dbReference type="InterPro" id="IPR036465">
    <property type="entry name" value="vWFA_dom_sf"/>
</dbReference>
<feature type="repeat" description="TPR" evidence="1">
    <location>
        <begin position="402"/>
        <end position="435"/>
    </location>
</feature>
<dbReference type="PROSITE" id="PS50005">
    <property type="entry name" value="TPR"/>
    <property type="match status" value="1"/>
</dbReference>
<evidence type="ECO:0000256" key="2">
    <source>
        <dbReference type="SAM" id="MobiDB-lite"/>
    </source>
</evidence>
<feature type="compositionally biased region" description="Polar residues" evidence="2">
    <location>
        <begin position="527"/>
        <end position="547"/>
    </location>
</feature>
<gene>
    <name evidence="4" type="ORF">NM961_08595</name>
</gene>